<feature type="compositionally biased region" description="Polar residues" evidence="1">
    <location>
        <begin position="315"/>
        <end position="326"/>
    </location>
</feature>
<feature type="compositionally biased region" description="Pro residues" evidence="1">
    <location>
        <begin position="98"/>
        <end position="115"/>
    </location>
</feature>
<sequence length="815" mass="88497">MVRPMDNSHNPSSGRADAARVTPYLTHLVTHHGQLTLIPPQNAGRIRKTKGKVPRQERRRDNEEPRFNIAAPVSSRRAQTDSEVPDYPPPSFSEAIATPPPFPLLDNPNPRPPDPANRVEDRRALPDGPQQENQIPGADSPERPADSGDMPQDRPTSPNDVIDSSTRPNSPETPHVVPANVSQQSIVDDEPDSANTSPETSQGSDTSNSSSGSDISSLELVSLEPSQQWEADRQLGLSWEDRVERERFRQEAARSTTALVATPKPLVTQLPEQTSAPKPGPTKRPRYGTLKSLQCSLVPSSSRTPSGSADEDGRNGTTPGSPQTQSRWRRVFSPSTSADQSSSPVSPTFTPLSPLSAMAAPWASRTTLVSEKSSPKTPPIKRKESVVFRKLFHVKGKDKDKEKCRESPPAQPNDEELECWEVVDPETFQTESYHGKRFSRIRRESDASTHRKPLGPLSPTSPAFLTRAVRPIHSNPPVGSPSPSSLPLTSPTRAATSPTLRGNTSPSPDAVSEHEAENSPREKSKARRPPPPPPPPRRNKPSLRQSPSVVWKTNEKPVSPPQTPTLLSVNESPTTPTRYISPPPPVVRPRASSALPSLSMPPQIMISNSQQAEPFPLSEIPSPPCTPTISGGAIPLTPSFVRPTLPSLTTISIPQTPNSRHYAGRPLPQPPQEHSPLGRPIYPLTPAPTPQTPQQQRHRSTPAGLSQFTDLDALVSRTEDGPNDGRHYEDLLLISEIAGNASPSAAHNHSGRAQASRLSSPSVGRVEVERRRVTKEGRIRLKLTLLGVTIDKCGICLSQFKDGDEAAMGANCQHA</sequence>
<feature type="compositionally biased region" description="Polar residues" evidence="1">
    <location>
        <begin position="291"/>
        <end position="307"/>
    </location>
</feature>
<comment type="caution">
    <text evidence="2">The sequence shown here is derived from an EMBL/GenBank/DDBJ whole genome shotgun (WGS) entry which is preliminary data.</text>
</comment>
<feature type="compositionally biased region" description="Polar residues" evidence="1">
    <location>
        <begin position="742"/>
        <end position="762"/>
    </location>
</feature>
<name>A0AAD5UW27_9APHY</name>
<accession>A0AAD5UW27</accession>
<gene>
    <name evidence="2" type="ORF">NLI96_g10054</name>
</gene>
<feature type="region of interest" description="Disordered" evidence="1">
    <location>
        <begin position="41"/>
        <end position="384"/>
    </location>
</feature>
<feature type="compositionally biased region" description="Polar residues" evidence="1">
    <location>
        <begin position="493"/>
        <end position="507"/>
    </location>
</feature>
<feature type="compositionally biased region" description="Basic and acidic residues" evidence="1">
    <location>
        <begin position="511"/>
        <end position="523"/>
    </location>
</feature>
<dbReference type="EMBL" id="JANAWD010000544">
    <property type="protein sequence ID" value="KAJ3478019.1"/>
    <property type="molecule type" value="Genomic_DNA"/>
</dbReference>
<feature type="compositionally biased region" description="Basic and acidic residues" evidence="1">
    <location>
        <begin position="54"/>
        <end position="66"/>
    </location>
</feature>
<feature type="compositionally biased region" description="Basic and acidic residues" evidence="1">
    <location>
        <begin position="239"/>
        <end position="252"/>
    </location>
</feature>
<keyword evidence="3" id="KW-1185">Reference proteome</keyword>
<reference evidence="2" key="1">
    <citation type="submission" date="2022-07" db="EMBL/GenBank/DDBJ databases">
        <title>Genome Sequence of Physisporinus lineatus.</title>
        <authorList>
            <person name="Buettner E."/>
        </authorList>
    </citation>
    <scope>NUCLEOTIDE SEQUENCE</scope>
    <source>
        <strain evidence="2">VT162</strain>
    </source>
</reference>
<feature type="compositionally biased region" description="Low complexity" evidence="1">
    <location>
        <begin position="199"/>
        <end position="222"/>
    </location>
</feature>
<feature type="region of interest" description="Disordered" evidence="1">
    <location>
        <begin position="648"/>
        <end position="707"/>
    </location>
</feature>
<dbReference type="Proteomes" id="UP001212997">
    <property type="component" value="Unassembled WGS sequence"/>
</dbReference>
<feature type="region of interest" description="Disordered" evidence="1">
    <location>
        <begin position="742"/>
        <end position="769"/>
    </location>
</feature>
<dbReference type="AlphaFoldDB" id="A0AAD5UW27"/>
<feature type="compositionally biased region" description="Acidic residues" evidence="1">
    <location>
        <begin position="413"/>
        <end position="424"/>
    </location>
</feature>
<feature type="region of interest" description="Disordered" evidence="1">
    <location>
        <begin position="396"/>
        <end position="601"/>
    </location>
</feature>
<proteinExistence type="predicted"/>
<feature type="region of interest" description="Disordered" evidence="1">
    <location>
        <begin position="1"/>
        <end position="21"/>
    </location>
</feature>
<evidence type="ECO:0000256" key="1">
    <source>
        <dbReference type="SAM" id="MobiDB-lite"/>
    </source>
</evidence>
<feature type="compositionally biased region" description="Polar residues" evidence="1">
    <location>
        <begin position="648"/>
        <end position="659"/>
    </location>
</feature>
<feature type="compositionally biased region" description="Polar residues" evidence="1">
    <location>
        <begin position="564"/>
        <end position="578"/>
    </location>
</feature>
<feature type="compositionally biased region" description="Low complexity" evidence="1">
    <location>
        <begin position="333"/>
        <end position="347"/>
    </location>
</feature>
<organism evidence="2 3">
    <name type="scientific">Meripilus lineatus</name>
    <dbReference type="NCBI Taxonomy" id="2056292"/>
    <lineage>
        <taxon>Eukaryota</taxon>
        <taxon>Fungi</taxon>
        <taxon>Dikarya</taxon>
        <taxon>Basidiomycota</taxon>
        <taxon>Agaricomycotina</taxon>
        <taxon>Agaricomycetes</taxon>
        <taxon>Polyporales</taxon>
        <taxon>Meripilaceae</taxon>
        <taxon>Meripilus</taxon>
    </lineage>
</organism>
<feature type="compositionally biased region" description="Low complexity" evidence="1">
    <location>
        <begin position="475"/>
        <end position="492"/>
    </location>
</feature>
<feature type="compositionally biased region" description="Basic and acidic residues" evidence="1">
    <location>
        <begin position="396"/>
        <end position="406"/>
    </location>
</feature>
<protein>
    <submittedName>
        <fullName evidence="2">Uncharacterized protein</fullName>
    </submittedName>
</protein>
<feature type="compositionally biased region" description="Polar residues" evidence="1">
    <location>
        <begin position="154"/>
        <end position="172"/>
    </location>
</feature>
<evidence type="ECO:0000313" key="2">
    <source>
        <dbReference type="EMBL" id="KAJ3478019.1"/>
    </source>
</evidence>
<evidence type="ECO:0000313" key="3">
    <source>
        <dbReference type="Proteomes" id="UP001212997"/>
    </source>
</evidence>
<feature type="compositionally biased region" description="Low complexity" evidence="1">
    <location>
        <begin position="588"/>
        <end position="601"/>
    </location>
</feature>